<dbReference type="SUPFAM" id="SSF48498">
    <property type="entry name" value="Tetracyclin repressor-like, C-terminal domain"/>
    <property type="match status" value="1"/>
</dbReference>
<protein>
    <submittedName>
        <fullName evidence="4">Transcriptional regulator</fullName>
    </submittedName>
</protein>
<feature type="domain" description="HTH tetR-type" evidence="3">
    <location>
        <begin position="18"/>
        <end position="78"/>
    </location>
</feature>
<dbReference type="InterPro" id="IPR009057">
    <property type="entry name" value="Homeodomain-like_sf"/>
</dbReference>
<organism evidence="4 5">
    <name type="scientific">Mycolicibacterium chubuense (strain NBB4)</name>
    <name type="common">Mycobacterium chubuense</name>
    <dbReference type="NCBI Taxonomy" id="710421"/>
    <lineage>
        <taxon>Bacteria</taxon>
        <taxon>Bacillati</taxon>
        <taxon>Actinomycetota</taxon>
        <taxon>Actinomycetes</taxon>
        <taxon>Mycobacteriales</taxon>
        <taxon>Mycobacteriaceae</taxon>
        <taxon>Mycolicibacterium</taxon>
    </lineage>
</organism>
<dbReference type="InterPro" id="IPR050109">
    <property type="entry name" value="HTH-type_TetR-like_transc_reg"/>
</dbReference>
<evidence type="ECO:0000256" key="1">
    <source>
        <dbReference type="ARBA" id="ARBA00023125"/>
    </source>
</evidence>
<dbReference type="STRING" id="710421.Mycch_2484"/>
<dbReference type="HOGENOM" id="CLU_069356_14_1_11"/>
<reference evidence="4 5" key="1">
    <citation type="submission" date="2012-06" db="EMBL/GenBank/DDBJ databases">
        <title>Complete sequence of chromosome of Mycobacterium chubuense NBB4.</title>
        <authorList>
            <consortium name="US DOE Joint Genome Institute"/>
            <person name="Lucas S."/>
            <person name="Han J."/>
            <person name="Lapidus A."/>
            <person name="Cheng J.-F."/>
            <person name="Goodwin L."/>
            <person name="Pitluck S."/>
            <person name="Peters L."/>
            <person name="Mikhailova N."/>
            <person name="Teshima H."/>
            <person name="Detter J.C."/>
            <person name="Han C."/>
            <person name="Tapia R."/>
            <person name="Land M."/>
            <person name="Hauser L."/>
            <person name="Kyrpides N."/>
            <person name="Ivanova N."/>
            <person name="Pagani I."/>
            <person name="Mattes T."/>
            <person name="Holmes A."/>
            <person name="Rutledge P."/>
            <person name="Paulsen I."/>
            <person name="Coleman N."/>
            <person name="Woyke T."/>
        </authorList>
    </citation>
    <scope>NUCLEOTIDE SEQUENCE [LARGE SCALE GENOMIC DNA]</scope>
    <source>
        <strain evidence="4 5">NBB4</strain>
    </source>
</reference>
<dbReference type="RefSeq" id="WP_014815737.1">
    <property type="nucleotide sequence ID" value="NC_018027.1"/>
</dbReference>
<evidence type="ECO:0000313" key="5">
    <source>
        <dbReference type="Proteomes" id="UP000006057"/>
    </source>
</evidence>
<dbReference type="PROSITE" id="PS50977">
    <property type="entry name" value="HTH_TETR_2"/>
    <property type="match status" value="1"/>
</dbReference>
<keyword evidence="5" id="KW-1185">Reference proteome</keyword>
<dbReference type="InterPro" id="IPR023772">
    <property type="entry name" value="DNA-bd_HTH_TetR-type_CS"/>
</dbReference>
<dbReference type="GO" id="GO:0003700">
    <property type="term" value="F:DNA-binding transcription factor activity"/>
    <property type="evidence" value="ECO:0007669"/>
    <property type="project" value="TreeGrafter"/>
</dbReference>
<dbReference type="PROSITE" id="PS01081">
    <property type="entry name" value="HTH_TETR_1"/>
    <property type="match status" value="1"/>
</dbReference>
<feature type="DNA-binding region" description="H-T-H motif" evidence="2">
    <location>
        <begin position="41"/>
        <end position="60"/>
    </location>
</feature>
<dbReference type="Proteomes" id="UP000006057">
    <property type="component" value="Chromosome"/>
</dbReference>
<keyword evidence="1 2" id="KW-0238">DNA-binding</keyword>
<dbReference type="eggNOG" id="COG1309">
    <property type="taxonomic scope" value="Bacteria"/>
</dbReference>
<dbReference type="PANTHER" id="PTHR30055:SF229">
    <property type="entry name" value="HTH-TYPE TRANSCRIPTIONAL REPRESSOR RV1474C"/>
    <property type="match status" value="1"/>
</dbReference>
<dbReference type="InterPro" id="IPR036271">
    <property type="entry name" value="Tet_transcr_reg_TetR-rel_C_sf"/>
</dbReference>
<evidence type="ECO:0000313" key="4">
    <source>
        <dbReference type="EMBL" id="AFM17257.1"/>
    </source>
</evidence>
<evidence type="ECO:0000256" key="2">
    <source>
        <dbReference type="PROSITE-ProRule" id="PRU00335"/>
    </source>
</evidence>
<dbReference type="KEGG" id="mcb:Mycch_2484"/>
<dbReference type="SUPFAM" id="SSF46689">
    <property type="entry name" value="Homeodomain-like"/>
    <property type="match status" value="1"/>
</dbReference>
<dbReference type="PANTHER" id="PTHR30055">
    <property type="entry name" value="HTH-TYPE TRANSCRIPTIONAL REGULATOR RUTR"/>
    <property type="match status" value="1"/>
</dbReference>
<dbReference type="InterPro" id="IPR001647">
    <property type="entry name" value="HTH_TetR"/>
</dbReference>
<proteinExistence type="predicted"/>
<dbReference type="Gene3D" id="1.10.357.10">
    <property type="entry name" value="Tetracycline Repressor, domain 2"/>
    <property type="match status" value="1"/>
</dbReference>
<evidence type="ECO:0000259" key="3">
    <source>
        <dbReference type="PROSITE" id="PS50977"/>
    </source>
</evidence>
<dbReference type="PATRIC" id="fig|710421.3.peg.2481"/>
<dbReference type="OrthoDB" id="4214267at2"/>
<accession>I4BJ00</accession>
<dbReference type="PRINTS" id="PR00455">
    <property type="entry name" value="HTHTETR"/>
</dbReference>
<gene>
    <name evidence="4" type="ordered locus">Mycch_2484</name>
</gene>
<sequence>MRHAAAAPLGRPIGASGEETRRRILDAAIRCVAEGGYSQATIREIARAADVTSGSLYNYFATKNDLLRATAQSIEELTLPRLRAAAQSSGDIVDRLDALLDESDRLMREFPYLAAFERAMRAEHTAHRRRGDTQAGVHVIRALIAEIVDDARRDGSLAVEADPESVVDVLFALARGLTERAGESPLARRDTLATAKRLIRGTLFSGPDDTGRQVT</sequence>
<dbReference type="EMBL" id="CP003053">
    <property type="protein sequence ID" value="AFM17257.1"/>
    <property type="molecule type" value="Genomic_DNA"/>
</dbReference>
<dbReference type="Pfam" id="PF00440">
    <property type="entry name" value="TetR_N"/>
    <property type="match status" value="1"/>
</dbReference>
<dbReference type="AlphaFoldDB" id="I4BJ00"/>
<name>I4BJ00_MYCCN</name>
<dbReference type="GO" id="GO:0000976">
    <property type="term" value="F:transcription cis-regulatory region binding"/>
    <property type="evidence" value="ECO:0007669"/>
    <property type="project" value="TreeGrafter"/>
</dbReference>